<dbReference type="Pfam" id="PF17099">
    <property type="entry name" value="TrpP"/>
    <property type="match status" value="1"/>
</dbReference>
<accession>A0A163EET8</accession>
<feature type="transmembrane region" description="Helical" evidence="1">
    <location>
        <begin position="101"/>
        <end position="127"/>
    </location>
</feature>
<feature type="transmembrane region" description="Helical" evidence="1">
    <location>
        <begin position="6"/>
        <end position="23"/>
    </location>
</feature>
<feature type="transmembrane region" description="Helical" evidence="1">
    <location>
        <begin position="133"/>
        <end position="156"/>
    </location>
</feature>
<comment type="caution">
    <text evidence="2">The sequence shown here is derived from an EMBL/GenBank/DDBJ whole genome shotgun (WGS) entry which is preliminary data.</text>
</comment>
<gene>
    <name evidence="2" type="ORF">AV656_14570</name>
</gene>
<dbReference type="Proteomes" id="UP000076490">
    <property type="component" value="Unassembled WGS sequence"/>
</dbReference>
<dbReference type="RefSeq" id="WP_063183465.1">
    <property type="nucleotide sequence ID" value="NZ_LQNT01000013.1"/>
</dbReference>
<protein>
    <submittedName>
        <fullName evidence="2">Tryptophan transporter</fullName>
    </submittedName>
</protein>
<dbReference type="AlphaFoldDB" id="A0A163EET8"/>
<feature type="transmembrane region" description="Helical" evidence="1">
    <location>
        <begin position="73"/>
        <end position="94"/>
    </location>
</feature>
<evidence type="ECO:0000313" key="3">
    <source>
        <dbReference type="Proteomes" id="UP000076490"/>
    </source>
</evidence>
<organism evidence="2 3">
    <name type="scientific">Bhargavaea cecembensis</name>
    <dbReference type="NCBI Taxonomy" id="394098"/>
    <lineage>
        <taxon>Bacteria</taxon>
        <taxon>Bacillati</taxon>
        <taxon>Bacillota</taxon>
        <taxon>Bacilli</taxon>
        <taxon>Bacillales</taxon>
        <taxon>Caryophanaceae</taxon>
        <taxon>Bhargavaea</taxon>
    </lineage>
</organism>
<name>A0A163EET8_9BACL</name>
<dbReference type="OrthoDB" id="2243651at2"/>
<dbReference type="EMBL" id="LQNT01000013">
    <property type="protein sequence ID" value="KZE36366.1"/>
    <property type="molecule type" value="Genomic_DNA"/>
</dbReference>
<evidence type="ECO:0000313" key="2">
    <source>
        <dbReference type="EMBL" id="KZE36366.1"/>
    </source>
</evidence>
<sequence>MKTKNLVLMALLIGIGTALYLVIPGINGGMKPDFMLTMMFIGILLFRDIRSVLVMSVSTGILSGLFTTFPGGFIPNVIDKTVTGIVFFGVVLLIGKLADKLAAATVMAALGTVLSGSIFLSVAIFLLGGDFPFMALFLTVVLPAIAMNAIAFFIIYPIVLRLAQRSNYVPAPSH</sequence>
<keyword evidence="1" id="KW-1133">Transmembrane helix</keyword>
<keyword evidence="1" id="KW-0472">Membrane</keyword>
<keyword evidence="1" id="KW-0812">Transmembrane</keyword>
<proteinExistence type="predicted"/>
<evidence type="ECO:0000256" key="1">
    <source>
        <dbReference type="SAM" id="Phobius"/>
    </source>
</evidence>
<dbReference type="InterPro" id="IPR031360">
    <property type="entry name" value="TrpP"/>
</dbReference>
<reference evidence="2 3" key="1">
    <citation type="submission" date="2016-01" db="EMBL/GenBank/DDBJ databases">
        <title>Whole genome sequencing of Bhargavaea cecembensis T14.</title>
        <authorList>
            <person name="Hong K.W."/>
        </authorList>
    </citation>
    <scope>NUCLEOTIDE SEQUENCE [LARGE SCALE GENOMIC DNA]</scope>
    <source>
        <strain evidence="2 3">T14</strain>
    </source>
</reference>